<proteinExistence type="predicted"/>
<dbReference type="EMBL" id="CM043786">
    <property type="protein sequence ID" value="KAI4831504.1"/>
    <property type="molecule type" value="Genomic_DNA"/>
</dbReference>
<gene>
    <name evidence="1" type="ORF">KUCAC02_001043</name>
</gene>
<organism evidence="1 2">
    <name type="scientific">Chaenocephalus aceratus</name>
    <name type="common">Blackfin icefish</name>
    <name type="synonym">Chaenichthys aceratus</name>
    <dbReference type="NCBI Taxonomy" id="36190"/>
    <lineage>
        <taxon>Eukaryota</taxon>
        <taxon>Metazoa</taxon>
        <taxon>Chordata</taxon>
        <taxon>Craniata</taxon>
        <taxon>Vertebrata</taxon>
        <taxon>Euteleostomi</taxon>
        <taxon>Actinopterygii</taxon>
        <taxon>Neopterygii</taxon>
        <taxon>Teleostei</taxon>
        <taxon>Neoteleostei</taxon>
        <taxon>Acanthomorphata</taxon>
        <taxon>Eupercaria</taxon>
        <taxon>Perciformes</taxon>
        <taxon>Notothenioidei</taxon>
        <taxon>Channichthyidae</taxon>
        <taxon>Chaenocephalus</taxon>
    </lineage>
</organism>
<sequence length="105" mass="11750">MNEEKAYYQKTDGSPIRSGPTGTRRDNSFHLRFTSAAKRDGVQANPGQASPRRERVREKGGKREDGGGVERGVRDKALRLHLSPAMRPRPQLTHRQGEGGREGER</sequence>
<dbReference type="Proteomes" id="UP001057452">
    <property type="component" value="Chromosome 2"/>
</dbReference>
<evidence type="ECO:0000313" key="2">
    <source>
        <dbReference type="Proteomes" id="UP001057452"/>
    </source>
</evidence>
<name>A0ACB9XXE9_CHAAC</name>
<protein>
    <submittedName>
        <fullName evidence="1">Uncharacterized protein</fullName>
    </submittedName>
</protein>
<keyword evidence="2" id="KW-1185">Reference proteome</keyword>
<comment type="caution">
    <text evidence="1">The sequence shown here is derived from an EMBL/GenBank/DDBJ whole genome shotgun (WGS) entry which is preliminary data.</text>
</comment>
<evidence type="ECO:0000313" key="1">
    <source>
        <dbReference type="EMBL" id="KAI4831504.1"/>
    </source>
</evidence>
<reference evidence="1" key="1">
    <citation type="submission" date="2022-05" db="EMBL/GenBank/DDBJ databases">
        <title>Chromosome-level genome of Chaenocephalus aceratus.</title>
        <authorList>
            <person name="Park H."/>
        </authorList>
    </citation>
    <scope>NUCLEOTIDE SEQUENCE</scope>
    <source>
        <strain evidence="1">KU_202001</strain>
    </source>
</reference>
<accession>A0ACB9XXE9</accession>